<dbReference type="RefSeq" id="WP_202856286.1">
    <property type="nucleotide sequence ID" value="NZ_JAEUGD010000038.1"/>
</dbReference>
<dbReference type="PANTHER" id="PTHR34220">
    <property type="entry name" value="SENSOR HISTIDINE KINASE YPDA"/>
    <property type="match status" value="1"/>
</dbReference>
<feature type="transmembrane region" description="Helical" evidence="1">
    <location>
        <begin position="253"/>
        <end position="274"/>
    </location>
</feature>
<sequence length="581" mass="67339">MNYSKKPFYNGYFTLVEPDEMNLRTLPYLLLVCTLVLMTSCSQPPVFKEGEIVHKIGDQPEWAAKDWDDGEWQKGKPITDDGRVFWFRVPIDILKAPETLHPYGVQLEVYGEFEVFWDGVLIGKNGNPGQEAQLGPEGKLWGTYSIPEHLTAEGEHLLAIRGSLYYFPDHAGLWSLDIDYYDDLLTDRLIEASYMHIYAGAFLIISFYFLFLFLNNKSEYPTLIFSICCFLVFSLVLTVFSEFYFPIHYSLHVIRLQIISSFLLGITFLIPFYFSMQFPYARRRLLLILYAGVLIFIFFIKHHAFDFRSVGMVLSMWCFSFGIVAYGAYKKVRGAWIVLVTLLLPMVVYLFSGFVISLYSGLGFILLGMLYLLSLNMKAQRLAYENSLVQSTRLRLELLKKNIQPHFLMNTLTSLIDWVEESPKKGVLFIEALAKEFDLFNQIEDQTLIPITQEIELCRTHLQIMEYRKEMHYLWEEEGIDPKQMVPPAIVHTLLENGITHSLPLEDNSIKFKLVYESNSEYKCYTFLTFAAGVRPGTGHKEEGTGLKYIKARLTESYHTQWDFTSEPTAEGWKNMIKIYC</sequence>
<protein>
    <submittedName>
        <fullName evidence="3">Histidine kinase</fullName>
    </submittedName>
</protein>
<keyword evidence="3" id="KW-0418">Kinase</keyword>
<evidence type="ECO:0000256" key="1">
    <source>
        <dbReference type="SAM" id="Phobius"/>
    </source>
</evidence>
<dbReference type="AlphaFoldDB" id="A0A937G1F7"/>
<dbReference type="InterPro" id="IPR010559">
    <property type="entry name" value="Sig_transdc_His_kin_internal"/>
</dbReference>
<dbReference type="GO" id="GO:0016020">
    <property type="term" value="C:membrane"/>
    <property type="evidence" value="ECO:0007669"/>
    <property type="project" value="InterPro"/>
</dbReference>
<dbReference type="InterPro" id="IPR050640">
    <property type="entry name" value="Bact_2-comp_sensor_kinase"/>
</dbReference>
<feature type="domain" description="Signal transduction histidine kinase internal region" evidence="2">
    <location>
        <begin position="395"/>
        <end position="470"/>
    </location>
</feature>
<keyword evidence="1" id="KW-1133">Transmembrane helix</keyword>
<feature type="transmembrane region" description="Helical" evidence="1">
    <location>
        <begin position="336"/>
        <end position="352"/>
    </location>
</feature>
<feature type="transmembrane region" description="Helical" evidence="1">
    <location>
        <begin position="286"/>
        <end position="304"/>
    </location>
</feature>
<evidence type="ECO:0000259" key="2">
    <source>
        <dbReference type="Pfam" id="PF06580"/>
    </source>
</evidence>
<dbReference type="GO" id="GO:0000155">
    <property type="term" value="F:phosphorelay sensor kinase activity"/>
    <property type="evidence" value="ECO:0007669"/>
    <property type="project" value="InterPro"/>
</dbReference>
<keyword evidence="4" id="KW-1185">Reference proteome</keyword>
<feature type="transmembrane region" description="Helical" evidence="1">
    <location>
        <begin position="358"/>
        <end position="375"/>
    </location>
</feature>
<keyword evidence="1" id="KW-0812">Transmembrane</keyword>
<keyword evidence="3" id="KW-0808">Transferase</keyword>
<feature type="transmembrane region" description="Helical" evidence="1">
    <location>
        <begin position="223"/>
        <end position="247"/>
    </location>
</feature>
<proteinExistence type="predicted"/>
<organism evidence="3 4">
    <name type="scientific">Fulvivirga marina</name>
    <dbReference type="NCBI Taxonomy" id="2494733"/>
    <lineage>
        <taxon>Bacteria</taxon>
        <taxon>Pseudomonadati</taxon>
        <taxon>Bacteroidota</taxon>
        <taxon>Cytophagia</taxon>
        <taxon>Cytophagales</taxon>
        <taxon>Fulvivirgaceae</taxon>
        <taxon>Fulvivirga</taxon>
    </lineage>
</organism>
<dbReference type="Pfam" id="PF06580">
    <property type="entry name" value="His_kinase"/>
    <property type="match status" value="1"/>
</dbReference>
<gene>
    <name evidence="3" type="ORF">JMN32_10490</name>
</gene>
<dbReference type="EMBL" id="JAEUGD010000038">
    <property type="protein sequence ID" value="MBL6446741.1"/>
    <property type="molecule type" value="Genomic_DNA"/>
</dbReference>
<accession>A0A937G1F7</accession>
<feature type="transmembrane region" description="Helical" evidence="1">
    <location>
        <begin position="195"/>
        <end position="214"/>
    </location>
</feature>
<reference evidence="3" key="1">
    <citation type="submission" date="2021-01" db="EMBL/GenBank/DDBJ databases">
        <title>Fulvivirga kasyanovii gen. nov., sp nov., a novel member of the phylum Bacteroidetes isolated from seawater in a mussel farm.</title>
        <authorList>
            <person name="Zhao L.-H."/>
            <person name="Wang Z.-J."/>
        </authorList>
    </citation>
    <scope>NUCLEOTIDE SEQUENCE</scope>
    <source>
        <strain evidence="3">29W222</strain>
    </source>
</reference>
<dbReference type="Proteomes" id="UP000614216">
    <property type="component" value="Unassembled WGS sequence"/>
</dbReference>
<dbReference type="PANTHER" id="PTHR34220:SF7">
    <property type="entry name" value="SENSOR HISTIDINE KINASE YPDA"/>
    <property type="match status" value="1"/>
</dbReference>
<evidence type="ECO:0000313" key="3">
    <source>
        <dbReference type="EMBL" id="MBL6446741.1"/>
    </source>
</evidence>
<evidence type="ECO:0000313" key="4">
    <source>
        <dbReference type="Proteomes" id="UP000614216"/>
    </source>
</evidence>
<name>A0A937G1F7_9BACT</name>
<feature type="transmembrane region" description="Helical" evidence="1">
    <location>
        <begin position="310"/>
        <end position="329"/>
    </location>
</feature>
<keyword evidence="1" id="KW-0472">Membrane</keyword>
<comment type="caution">
    <text evidence="3">The sequence shown here is derived from an EMBL/GenBank/DDBJ whole genome shotgun (WGS) entry which is preliminary data.</text>
</comment>